<keyword evidence="2" id="KW-0732">Signal</keyword>
<proteinExistence type="predicted"/>
<feature type="compositionally biased region" description="Polar residues" evidence="1">
    <location>
        <begin position="61"/>
        <end position="72"/>
    </location>
</feature>
<accession>A0AAW1AF13</accession>
<sequence>MIECLIALLLTMSIIANCYIGSVCCHKILEDRNKFTDNESTLIQEQISLSPLQNVVSNVSDRKNSSLNSGETNRMKQVVQKTEPPDQCRSDILESQLNVITNSTSEVCNHAKIKTRAEVHATPRHDNNNSSRLNYLIHEKTKNSKLKNFMIDRIFQLIYSRRKDLKANESSRRRNQTMNIPVQKSSISPISRSQTGTYNLLTSSKISTNDTSFRPTNNEVVANNDNKMKKDTEFGEQLQNSSENTISDSTVRNEPSSTMNQILDKSKRVSIETTKGSIVISIKFFRHENGIAVSQTKDDSSFCECLLVKSFNNFLGMFKDIFVEMCGLQHASKNPAPRIRITDHSRILNDSRDETLYMMLPTNANRSVGNK</sequence>
<organism evidence="3 4">
    <name type="scientific">Tetragonisca angustula</name>
    <dbReference type="NCBI Taxonomy" id="166442"/>
    <lineage>
        <taxon>Eukaryota</taxon>
        <taxon>Metazoa</taxon>
        <taxon>Ecdysozoa</taxon>
        <taxon>Arthropoda</taxon>
        <taxon>Hexapoda</taxon>
        <taxon>Insecta</taxon>
        <taxon>Pterygota</taxon>
        <taxon>Neoptera</taxon>
        <taxon>Endopterygota</taxon>
        <taxon>Hymenoptera</taxon>
        <taxon>Apocrita</taxon>
        <taxon>Aculeata</taxon>
        <taxon>Apoidea</taxon>
        <taxon>Anthophila</taxon>
        <taxon>Apidae</taxon>
        <taxon>Tetragonisca</taxon>
    </lineage>
</organism>
<feature type="chain" id="PRO_5043508633" evidence="2">
    <location>
        <begin position="26"/>
        <end position="371"/>
    </location>
</feature>
<feature type="compositionally biased region" description="Polar residues" evidence="1">
    <location>
        <begin position="176"/>
        <end position="194"/>
    </location>
</feature>
<evidence type="ECO:0000256" key="1">
    <source>
        <dbReference type="SAM" id="MobiDB-lite"/>
    </source>
</evidence>
<dbReference type="EMBL" id="JAWNGG020000018">
    <property type="protein sequence ID" value="KAK9308709.1"/>
    <property type="molecule type" value="Genomic_DNA"/>
</dbReference>
<feature type="signal peptide" evidence="2">
    <location>
        <begin position="1"/>
        <end position="25"/>
    </location>
</feature>
<dbReference type="AlphaFoldDB" id="A0AAW1AF13"/>
<dbReference type="Proteomes" id="UP001432146">
    <property type="component" value="Unassembled WGS sequence"/>
</dbReference>
<comment type="caution">
    <text evidence="3">The sequence shown here is derived from an EMBL/GenBank/DDBJ whole genome shotgun (WGS) entry which is preliminary data.</text>
</comment>
<evidence type="ECO:0000256" key="2">
    <source>
        <dbReference type="SAM" id="SignalP"/>
    </source>
</evidence>
<feature type="region of interest" description="Disordered" evidence="1">
    <location>
        <begin position="236"/>
        <end position="256"/>
    </location>
</feature>
<evidence type="ECO:0000313" key="4">
    <source>
        <dbReference type="Proteomes" id="UP001432146"/>
    </source>
</evidence>
<protein>
    <submittedName>
        <fullName evidence="3">Uncharacterized protein</fullName>
    </submittedName>
</protein>
<keyword evidence="4" id="KW-1185">Reference proteome</keyword>
<feature type="compositionally biased region" description="Polar residues" evidence="1">
    <location>
        <begin position="237"/>
        <end position="256"/>
    </location>
</feature>
<gene>
    <name evidence="3" type="ORF">QLX08_001429</name>
</gene>
<reference evidence="3 4" key="1">
    <citation type="submission" date="2024-05" db="EMBL/GenBank/DDBJ databases">
        <title>The nuclear and mitochondrial genome assemblies of Tetragonisca angustula (Apidae: Meliponini), a tiny yet remarkable pollinator in the Neotropics.</title>
        <authorList>
            <person name="Ferrari R."/>
            <person name="Ricardo P.C."/>
            <person name="Dias F.C."/>
            <person name="Araujo N.S."/>
            <person name="Soares D.O."/>
            <person name="Zhou Q.-S."/>
            <person name="Zhu C.-D."/>
            <person name="Coutinho L."/>
            <person name="Airas M.C."/>
            <person name="Batista T.M."/>
        </authorList>
    </citation>
    <scope>NUCLEOTIDE SEQUENCE [LARGE SCALE GENOMIC DNA]</scope>
    <source>
        <strain evidence="3">ASF017062</strain>
        <tissue evidence="3">Abdomen</tissue>
    </source>
</reference>
<name>A0AAW1AF13_9HYME</name>
<evidence type="ECO:0000313" key="3">
    <source>
        <dbReference type="EMBL" id="KAK9308709.1"/>
    </source>
</evidence>
<feature type="region of interest" description="Disordered" evidence="1">
    <location>
        <begin position="166"/>
        <end position="194"/>
    </location>
</feature>
<feature type="region of interest" description="Disordered" evidence="1">
    <location>
        <begin position="61"/>
        <end position="85"/>
    </location>
</feature>